<dbReference type="EMBL" id="JASBQV010000027">
    <property type="protein sequence ID" value="MDI3236031.1"/>
    <property type="molecule type" value="Genomic_DNA"/>
</dbReference>
<dbReference type="SUPFAM" id="SSF81301">
    <property type="entry name" value="Nucleotidyltransferase"/>
    <property type="match status" value="1"/>
</dbReference>
<name>A0ABT6R4Z4_9BACL</name>
<dbReference type="Pfam" id="PF01909">
    <property type="entry name" value="NTP_transf_2"/>
    <property type="match status" value="1"/>
</dbReference>
<evidence type="ECO:0000259" key="1">
    <source>
        <dbReference type="Pfam" id="PF01909"/>
    </source>
</evidence>
<dbReference type="Gene3D" id="3.30.460.10">
    <property type="entry name" value="Beta Polymerase, domain 2"/>
    <property type="match status" value="1"/>
</dbReference>
<reference evidence="2 3" key="1">
    <citation type="submission" date="2023-04" db="EMBL/GenBank/DDBJ databases">
        <title>Antarctic isolates genomes.</title>
        <authorList>
            <person name="Dimov S.G."/>
        </authorList>
    </citation>
    <scope>NUCLEOTIDE SEQUENCE [LARGE SCALE GENOMIC DNA]</scope>
    <source>
        <strain evidence="2 3">AL19</strain>
    </source>
</reference>
<dbReference type="Proteomes" id="UP001243286">
    <property type="component" value="Unassembled WGS sequence"/>
</dbReference>
<accession>A0ABT6R4Z4</accession>
<keyword evidence="3" id="KW-1185">Reference proteome</keyword>
<evidence type="ECO:0000313" key="3">
    <source>
        <dbReference type="Proteomes" id="UP001243286"/>
    </source>
</evidence>
<organism evidence="2 3">
    <name type="scientific">Exiguobacterium antarcticum</name>
    <dbReference type="NCBI Taxonomy" id="132920"/>
    <lineage>
        <taxon>Bacteria</taxon>
        <taxon>Bacillati</taxon>
        <taxon>Bacillota</taxon>
        <taxon>Bacilli</taxon>
        <taxon>Bacillales</taxon>
        <taxon>Bacillales Family XII. Incertae Sedis</taxon>
        <taxon>Exiguobacterium</taxon>
    </lineage>
</organism>
<comment type="caution">
    <text evidence="2">The sequence shown here is derived from an EMBL/GenBank/DDBJ whole genome shotgun (WGS) entry which is preliminary data.</text>
</comment>
<feature type="domain" description="Polymerase nucleotidyl transferase" evidence="1">
    <location>
        <begin position="8"/>
        <end position="54"/>
    </location>
</feature>
<dbReference type="RefSeq" id="WP_282357018.1">
    <property type="nucleotide sequence ID" value="NZ_JASBQV010000027.1"/>
</dbReference>
<dbReference type="InterPro" id="IPR002934">
    <property type="entry name" value="Polymerase_NTP_transf_dom"/>
</dbReference>
<sequence>MHQLHAIEQLVARLRQDPAVEAIFLKGSFGRGEEDVYSDIDLYCLVSEERMDKFLTRRLTHLSVYRPIIWKDDIFIVAPQLIVVYDDLLHVDLFTVTRESLNHSDTIRVLYDPKGQLDAYVETSSLALGTQEAADEAIDSVWFLFQYQKAAGRGNALWAVEMLRSALIKFAKVLLHRYVPHRAQLGLKTIADYLPEGPRLRLEAIYAVLVPATHVEAARLYREFLQAERSHLQLMLADQPETLQLLDRLLESEQVC</sequence>
<dbReference type="InterPro" id="IPR043519">
    <property type="entry name" value="NT_sf"/>
</dbReference>
<dbReference type="CDD" id="cd05403">
    <property type="entry name" value="NT_KNTase_like"/>
    <property type="match status" value="1"/>
</dbReference>
<proteinExistence type="predicted"/>
<protein>
    <submittedName>
        <fullName evidence="2">Nucleotidyltransferase domain-containing protein</fullName>
    </submittedName>
</protein>
<gene>
    <name evidence="2" type="ORF">QK289_13530</name>
</gene>
<evidence type="ECO:0000313" key="2">
    <source>
        <dbReference type="EMBL" id="MDI3236031.1"/>
    </source>
</evidence>